<dbReference type="SUPFAM" id="SSF49899">
    <property type="entry name" value="Concanavalin A-like lectins/glucanases"/>
    <property type="match status" value="1"/>
</dbReference>
<dbReference type="InterPro" id="IPR006574">
    <property type="entry name" value="PRY"/>
</dbReference>
<dbReference type="InterPro" id="IPR050143">
    <property type="entry name" value="TRIM/RBCC"/>
</dbReference>
<dbReference type="EMBL" id="JBBHLL010000001">
    <property type="protein sequence ID" value="KAK7835954.1"/>
    <property type="molecule type" value="Genomic_DNA"/>
</dbReference>
<accession>A0AAW0K9G0</accession>
<dbReference type="Gene3D" id="2.60.120.920">
    <property type="match status" value="1"/>
</dbReference>
<gene>
    <name evidence="2" type="ORF">U0070_004045</name>
</gene>
<evidence type="ECO:0000313" key="3">
    <source>
        <dbReference type="Proteomes" id="UP001488838"/>
    </source>
</evidence>
<protein>
    <recommendedName>
        <fullName evidence="1">B30.2/SPRY domain-containing protein</fullName>
    </recommendedName>
</protein>
<comment type="caution">
    <text evidence="2">The sequence shown here is derived from an EMBL/GenBank/DDBJ whole genome shotgun (WGS) entry which is preliminary data.</text>
</comment>
<organism evidence="2 3">
    <name type="scientific">Myodes glareolus</name>
    <name type="common">Bank vole</name>
    <name type="synonym">Clethrionomys glareolus</name>
    <dbReference type="NCBI Taxonomy" id="447135"/>
    <lineage>
        <taxon>Eukaryota</taxon>
        <taxon>Metazoa</taxon>
        <taxon>Chordata</taxon>
        <taxon>Craniata</taxon>
        <taxon>Vertebrata</taxon>
        <taxon>Euteleostomi</taxon>
        <taxon>Mammalia</taxon>
        <taxon>Eutheria</taxon>
        <taxon>Euarchontoglires</taxon>
        <taxon>Glires</taxon>
        <taxon>Rodentia</taxon>
        <taxon>Myomorpha</taxon>
        <taxon>Muroidea</taxon>
        <taxon>Cricetidae</taxon>
        <taxon>Arvicolinae</taxon>
        <taxon>Myodes</taxon>
    </lineage>
</organism>
<dbReference type="InterPro" id="IPR001870">
    <property type="entry name" value="B30.2/SPRY"/>
</dbReference>
<evidence type="ECO:0000313" key="2">
    <source>
        <dbReference type="EMBL" id="KAK7835954.1"/>
    </source>
</evidence>
<evidence type="ECO:0000259" key="1">
    <source>
        <dbReference type="PROSITE" id="PS50188"/>
    </source>
</evidence>
<feature type="domain" description="B30.2/SPRY" evidence="1">
    <location>
        <begin position="130"/>
        <end position="243"/>
    </location>
</feature>
<proteinExistence type="predicted"/>
<dbReference type="Proteomes" id="UP001488838">
    <property type="component" value="Unassembled WGS sequence"/>
</dbReference>
<dbReference type="PANTHER" id="PTHR24103">
    <property type="entry name" value="E3 UBIQUITIN-PROTEIN LIGASE TRIM"/>
    <property type="match status" value="1"/>
</dbReference>
<dbReference type="PROSITE" id="PS50188">
    <property type="entry name" value="B302_SPRY"/>
    <property type="match status" value="1"/>
</dbReference>
<dbReference type="Pfam" id="PF13765">
    <property type="entry name" value="PRY"/>
    <property type="match status" value="1"/>
</dbReference>
<dbReference type="AlphaFoldDB" id="A0AAW0K9G0"/>
<keyword evidence="3" id="KW-1185">Reference proteome</keyword>
<name>A0AAW0K9G0_MYOGA</name>
<reference evidence="2 3" key="1">
    <citation type="journal article" date="2023" name="bioRxiv">
        <title>Conserved and derived expression patterns and positive selection on dental genes reveal complex evolutionary context of ever-growing rodent molars.</title>
        <authorList>
            <person name="Calamari Z.T."/>
            <person name="Song A."/>
            <person name="Cohen E."/>
            <person name="Akter M."/>
            <person name="Roy R.D."/>
            <person name="Hallikas O."/>
            <person name="Christensen M.M."/>
            <person name="Li P."/>
            <person name="Marangoni P."/>
            <person name="Jernvall J."/>
            <person name="Klein O.D."/>
        </authorList>
    </citation>
    <scope>NUCLEOTIDE SEQUENCE [LARGE SCALE GENOMIC DNA]</scope>
    <source>
        <strain evidence="2">V071</strain>
    </source>
</reference>
<dbReference type="SMART" id="SM00589">
    <property type="entry name" value="PRY"/>
    <property type="match status" value="1"/>
</dbReference>
<dbReference type="InterPro" id="IPR013320">
    <property type="entry name" value="ConA-like_dom_sf"/>
</dbReference>
<dbReference type="InterPro" id="IPR043136">
    <property type="entry name" value="B30.2/SPRY_sf"/>
</dbReference>
<sequence length="243" mass="26898">MGITKNVAEVLQGKNQKAVSMASVVRELVIQRLNLVRDLCESEEQHLLEQVLGEEEPPHQSILTQRAHWTVALKKLDNLHTSLVGMLTLLDDLQLIQKGHEIVEKAEEAERILDPQESDKLSFNEKCARSPLMTQLWATSVLGSLSGMEEVHINERTVSPLLHLSEDPRTLTFSAKKSKACSDDPDCFDPWPNALAATTFQAGLHTWIVNVQHSCAYKVGVASAHLPPKDSGSDCHLGHNAFS</sequence>